<dbReference type="InterPro" id="IPR043130">
    <property type="entry name" value="CDP-OH_PTrfase_TM_dom"/>
</dbReference>
<keyword evidence="4 11" id="KW-0808">Transferase</keyword>
<evidence type="ECO:0000256" key="10">
    <source>
        <dbReference type="ARBA" id="ARBA00023264"/>
    </source>
</evidence>
<feature type="transmembrane region" description="Helical" evidence="13">
    <location>
        <begin position="44"/>
        <end position="61"/>
    </location>
</feature>
<dbReference type="GO" id="GO:0016780">
    <property type="term" value="F:phosphotransferase activity, for other substituted phosphate groups"/>
    <property type="evidence" value="ECO:0007669"/>
    <property type="project" value="InterPro"/>
</dbReference>
<dbReference type="GO" id="GO:0016020">
    <property type="term" value="C:membrane"/>
    <property type="evidence" value="ECO:0007669"/>
    <property type="project" value="UniProtKB-SubCell"/>
</dbReference>
<keyword evidence="15" id="KW-1185">Reference proteome</keyword>
<dbReference type="InterPro" id="IPR000462">
    <property type="entry name" value="CDP-OH_P_trans"/>
</dbReference>
<dbReference type="PANTHER" id="PTHR14269:SF61">
    <property type="entry name" value="CDP-DIACYLGLYCEROL--SERINE O-PHOSPHATIDYLTRANSFERASE"/>
    <property type="match status" value="1"/>
</dbReference>
<feature type="transmembrane region" description="Helical" evidence="13">
    <location>
        <begin position="16"/>
        <end position="37"/>
    </location>
</feature>
<keyword evidence="3" id="KW-0444">Lipid biosynthesis</keyword>
<dbReference type="InterPro" id="IPR050324">
    <property type="entry name" value="CDP-alcohol_PTase-I"/>
</dbReference>
<gene>
    <name evidence="14" type="ORF">Q7X28_10520</name>
</gene>
<evidence type="ECO:0000313" key="15">
    <source>
        <dbReference type="Proteomes" id="UP001178281"/>
    </source>
</evidence>
<dbReference type="AlphaFoldDB" id="A0AA90S849"/>
<evidence type="ECO:0000256" key="3">
    <source>
        <dbReference type="ARBA" id="ARBA00022516"/>
    </source>
</evidence>
<dbReference type="GO" id="GO:0008654">
    <property type="term" value="P:phospholipid biosynthetic process"/>
    <property type="evidence" value="ECO:0007669"/>
    <property type="project" value="UniProtKB-KW"/>
</dbReference>
<name>A0AA90S849_9ACTN</name>
<reference evidence="14" key="1">
    <citation type="submission" date="2023-08" db="EMBL/GenBank/DDBJ databases">
        <title>The draft genome of Tsukamurella strandjordii strain 050030.</title>
        <authorList>
            <person name="Zhao F."/>
            <person name="Feng Y."/>
            <person name="Zong Z."/>
        </authorList>
    </citation>
    <scope>NUCLEOTIDE SEQUENCE</scope>
    <source>
        <strain evidence="14">050030</strain>
    </source>
</reference>
<keyword evidence="10" id="KW-1208">Phospholipid metabolism</keyword>
<evidence type="ECO:0000256" key="7">
    <source>
        <dbReference type="ARBA" id="ARBA00023098"/>
    </source>
</evidence>
<keyword evidence="6 13" id="KW-1133">Transmembrane helix</keyword>
<feature type="region of interest" description="Disordered" evidence="12">
    <location>
        <begin position="258"/>
        <end position="300"/>
    </location>
</feature>
<evidence type="ECO:0000313" key="14">
    <source>
        <dbReference type="EMBL" id="MDP0398360.1"/>
    </source>
</evidence>
<evidence type="ECO:0000256" key="12">
    <source>
        <dbReference type="SAM" id="MobiDB-lite"/>
    </source>
</evidence>
<protein>
    <submittedName>
        <fullName evidence="14">Phosphatidylcholine/phosphatidylserine synthase</fullName>
    </submittedName>
</protein>
<comment type="caution">
    <text evidence="14">The sequence shown here is derived from an EMBL/GenBank/DDBJ whole genome shotgun (WGS) entry which is preliminary data.</text>
</comment>
<feature type="compositionally biased region" description="Basic residues" evidence="12">
    <location>
        <begin position="272"/>
        <end position="300"/>
    </location>
</feature>
<dbReference type="EMBL" id="JAUTIX010000003">
    <property type="protein sequence ID" value="MDP0398360.1"/>
    <property type="molecule type" value="Genomic_DNA"/>
</dbReference>
<keyword evidence="8 13" id="KW-0472">Membrane</keyword>
<dbReference type="Proteomes" id="UP001178281">
    <property type="component" value="Unassembled WGS sequence"/>
</dbReference>
<keyword evidence="9" id="KW-0594">Phospholipid biosynthesis</keyword>
<evidence type="ECO:0000256" key="2">
    <source>
        <dbReference type="ARBA" id="ARBA00010441"/>
    </source>
</evidence>
<evidence type="ECO:0000256" key="6">
    <source>
        <dbReference type="ARBA" id="ARBA00022989"/>
    </source>
</evidence>
<evidence type="ECO:0000256" key="11">
    <source>
        <dbReference type="RuleBase" id="RU003750"/>
    </source>
</evidence>
<keyword evidence="5 13" id="KW-0812">Transmembrane</keyword>
<evidence type="ECO:0000256" key="1">
    <source>
        <dbReference type="ARBA" id="ARBA00004141"/>
    </source>
</evidence>
<comment type="subcellular location">
    <subcellularLocation>
        <location evidence="1">Membrane</location>
        <topology evidence="1">Multi-pass membrane protein</topology>
    </subcellularLocation>
</comment>
<feature type="transmembrane region" description="Helical" evidence="13">
    <location>
        <begin position="208"/>
        <end position="236"/>
    </location>
</feature>
<feature type="transmembrane region" description="Helical" evidence="13">
    <location>
        <begin position="167"/>
        <end position="188"/>
    </location>
</feature>
<feature type="transmembrane region" description="Helical" evidence="13">
    <location>
        <begin position="106"/>
        <end position="123"/>
    </location>
</feature>
<evidence type="ECO:0000256" key="5">
    <source>
        <dbReference type="ARBA" id="ARBA00022692"/>
    </source>
</evidence>
<dbReference type="InterPro" id="IPR048254">
    <property type="entry name" value="CDP_ALCOHOL_P_TRANSF_CS"/>
</dbReference>
<dbReference type="PROSITE" id="PS00379">
    <property type="entry name" value="CDP_ALCOHOL_P_TRANSF"/>
    <property type="match status" value="1"/>
</dbReference>
<comment type="similarity">
    <text evidence="2 11">Belongs to the CDP-alcohol phosphatidyltransferase class-I family.</text>
</comment>
<feature type="transmembrane region" description="Helical" evidence="13">
    <location>
        <begin position="143"/>
        <end position="160"/>
    </location>
</feature>
<organism evidence="14 15">
    <name type="scientific">Tsukamurella strandjordii</name>
    <dbReference type="NCBI Taxonomy" id="147577"/>
    <lineage>
        <taxon>Bacteria</taxon>
        <taxon>Bacillati</taxon>
        <taxon>Actinomycetota</taxon>
        <taxon>Actinomycetes</taxon>
        <taxon>Mycobacteriales</taxon>
        <taxon>Tsukamurellaceae</taxon>
        <taxon>Tsukamurella</taxon>
    </lineage>
</organism>
<accession>A0AA90S849</accession>
<evidence type="ECO:0000256" key="13">
    <source>
        <dbReference type="SAM" id="Phobius"/>
    </source>
</evidence>
<dbReference type="PANTHER" id="PTHR14269">
    <property type="entry name" value="CDP-DIACYLGLYCEROL--GLYCEROL-3-PHOSPHATE 3-PHOSPHATIDYLTRANSFERASE-RELATED"/>
    <property type="match status" value="1"/>
</dbReference>
<evidence type="ECO:0000256" key="9">
    <source>
        <dbReference type="ARBA" id="ARBA00023209"/>
    </source>
</evidence>
<feature type="compositionally biased region" description="Basic and acidic residues" evidence="12">
    <location>
        <begin position="258"/>
        <end position="271"/>
    </location>
</feature>
<sequence>MSTQSGPGDDTPQRPIGVLLLPSILTVAGLCAGLTGVRFAAEGKVDLAIGLVVIAAILDGLDGRVARLLSASTKMGAELDSLADAINFGVTPALILYFVSFPGNPAGWFVVLVYVVAMVLRLARFNTLSADPSAPAYTKDFFVGVPAPAGAMLVLAPLAAQQEWGQGWWSSTQLVSAWTLFVAALTVSRIPTSSFKTMTVQPAKAAGVLIAVAGLVALILTYPYIALLVVVAIYLLHIPFAWRSKRWVAARPSAWDTKPAERRAMRREQRRPVRPRRRAAHQGTRRSAARLGLRRPTRED</sequence>
<keyword evidence="7" id="KW-0443">Lipid metabolism</keyword>
<dbReference type="Pfam" id="PF01066">
    <property type="entry name" value="CDP-OH_P_transf"/>
    <property type="match status" value="1"/>
</dbReference>
<dbReference type="Gene3D" id="1.20.120.1760">
    <property type="match status" value="1"/>
</dbReference>
<proteinExistence type="inferred from homology"/>
<evidence type="ECO:0000256" key="4">
    <source>
        <dbReference type="ARBA" id="ARBA00022679"/>
    </source>
</evidence>
<evidence type="ECO:0000256" key="8">
    <source>
        <dbReference type="ARBA" id="ARBA00023136"/>
    </source>
</evidence>
<dbReference type="RefSeq" id="WP_220657689.1">
    <property type="nucleotide sequence ID" value="NZ_BAAAII010000004.1"/>
</dbReference>